<protein>
    <submittedName>
        <fullName evidence="3">TraV family lipoprotein</fullName>
    </submittedName>
</protein>
<name>A0ABZ0D1S2_9BURK</name>
<proteinExistence type="predicted"/>
<feature type="chain" id="PRO_5047549781" evidence="2">
    <location>
        <begin position="26"/>
        <end position="201"/>
    </location>
</feature>
<evidence type="ECO:0000313" key="3">
    <source>
        <dbReference type="EMBL" id="WOB11134.1"/>
    </source>
</evidence>
<feature type="region of interest" description="Disordered" evidence="1">
    <location>
        <begin position="60"/>
        <end position="107"/>
    </location>
</feature>
<evidence type="ECO:0000256" key="2">
    <source>
        <dbReference type="SAM" id="SignalP"/>
    </source>
</evidence>
<accession>A0ABZ0D1S2</accession>
<evidence type="ECO:0000256" key="1">
    <source>
        <dbReference type="SAM" id="MobiDB-lite"/>
    </source>
</evidence>
<keyword evidence="2" id="KW-0732">Signal</keyword>
<geneLocation type="plasmid" evidence="3 4">
    <name>unnamed1</name>
</geneLocation>
<dbReference type="EMBL" id="CP136337">
    <property type="protein sequence ID" value="WOB11134.1"/>
    <property type="molecule type" value="Genomic_DNA"/>
</dbReference>
<feature type="compositionally biased region" description="Low complexity" evidence="1">
    <location>
        <begin position="88"/>
        <end position="107"/>
    </location>
</feature>
<keyword evidence="4" id="KW-1185">Reference proteome</keyword>
<keyword evidence="3" id="KW-0614">Plasmid</keyword>
<dbReference type="Proteomes" id="UP001303946">
    <property type="component" value="Plasmid unnamed1"/>
</dbReference>
<dbReference type="Pfam" id="PF09676">
    <property type="entry name" value="TraV"/>
    <property type="match status" value="1"/>
</dbReference>
<feature type="signal peptide" evidence="2">
    <location>
        <begin position="1"/>
        <end position="25"/>
    </location>
</feature>
<gene>
    <name evidence="3" type="ORF">RXV79_27230</name>
</gene>
<dbReference type="InterPro" id="IPR014118">
    <property type="entry name" value="T4SS_TraV"/>
</dbReference>
<feature type="region of interest" description="Disordered" evidence="1">
    <location>
        <begin position="161"/>
        <end position="201"/>
    </location>
</feature>
<feature type="compositionally biased region" description="Low complexity" evidence="1">
    <location>
        <begin position="65"/>
        <end position="77"/>
    </location>
</feature>
<sequence length="201" mass="20904">MSAIFTSPVRSGLSVFVISSSLALAGCTSFSGLDGSSSYGCKAPEGVKCDSVSGTYYNSMANNLPSQRRSSTPSSQTAPVDTAPSYRPVSMSTATSPSSPGASVAAAPLRSQPRILRLWIKPWEDADRDLNGESLVFVQVDNGQWLVDRAQRLAREPYAPVKAPKRQLPAAAAGASSPNAASGDAASVAQALRARQAANQN</sequence>
<reference evidence="3 4" key="1">
    <citation type="submission" date="2023-10" db="EMBL/GenBank/DDBJ databases">
        <title>Bacteria for the degradation of biodegradable plastic PBAT(Polybutylene adipate terephthalate).</title>
        <authorList>
            <person name="Weon H.-Y."/>
            <person name="Yeon J."/>
        </authorList>
    </citation>
    <scope>NUCLEOTIDE SEQUENCE [LARGE SCALE GENOMIC DNA]</scope>
    <source>
        <strain evidence="3 4">SBD 7-3</strain>
        <plasmid evidence="3 4">unnamed1</plasmid>
    </source>
</reference>
<dbReference type="RefSeq" id="WP_316704279.1">
    <property type="nucleotide sequence ID" value="NZ_CP136337.1"/>
</dbReference>
<organism evidence="3 4">
    <name type="scientific">Piscinibacter gummiphilus</name>
    <dbReference type="NCBI Taxonomy" id="946333"/>
    <lineage>
        <taxon>Bacteria</taxon>
        <taxon>Pseudomonadati</taxon>
        <taxon>Pseudomonadota</taxon>
        <taxon>Betaproteobacteria</taxon>
        <taxon>Burkholderiales</taxon>
        <taxon>Sphaerotilaceae</taxon>
        <taxon>Piscinibacter</taxon>
    </lineage>
</organism>
<keyword evidence="3" id="KW-0449">Lipoprotein</keyword>
<evidence type="ECO:0000313" key="4">
    <source>
        <dbReference type="Proteomes" id="UP001303946"/>
    </source>
</evidence>
<feature type="compositionally biased region" description="Low complexity" evidence="1">
    <location>
        <begin position="169"/>
        <end position="201"/>
    </location>
</feature>